<dbReference type="OrthoDB" id="4559195at2"/>
<organism evidence="2 3">
    <name type="scientific">Peterkaempfera bronchialis</name>
    <dbReference type="NCBI Taxonomy" id="2126346"/>
    <lineage>
        <taxon>Bacteria</taxon>
        <taxon>Bacillati</taxon>
        <taxon>Actinomycetota</taxon>
        <taxon>Actinomycetes</taxon>
        <taxon>Kitasatosporales</taxon>
        <taxon>Streptomycetaceae</taxon>
        <taxon>Peterkaempfera</taxon>
    </lineage>
</organism>
<reference evidence="3" key="1">
    <citation type="submission" date="2018-07" db="EMBL/GenBank/DDBJ databases">
        <title>Streptacidiphilus bronchialis DSM 106435 chromosome.</title>
        <authorList>
            <person name="Batra D."/>
            <person name="Gulvik C.A."/>
        </authorList>
    </citation>
    <scope>NUCLEOTIDE SEQUENCE [LARGE SCALE GENOMIC DNA]</scope>
    <source>
        <strain evidence="3">DSM 106435</strain>
    </source>
</reference>
<accession>A0A345T6R5</accession>
<dbReference type="KEGG" id="stri:C7M71_025895"/>
<name>A0A345T6R5_9ACTN</name>
<dbReference type="InterPro" id="IPR001509">
    <property type="entry name" value="Epimerase_deHydtase"/>
</dbReference>
<dbReference type="InterPro" id="IPR050177">
    <property type="entry name" value="Lipid_A_modif_metabolic_enz"/>
</dbReference>
<dbReference type="Gene3D" id="3.40.50.720">
    <property type="entry name" value="NAD(P)-binding Rossmann-like Domain"/>
    <property type="match status" value="1"/>
</dbReference>
<gene>
    <name evidence="2" type="ORF">C7M71_025895</name>
</gene>
<sequence length="306" mass="32486">MVVLGATGFVGRHAGAAFQAAGHEVLAVARQPVKTSAAWRFFPMDLVNGGPGDLARMIDTEQPVAVVNAAGTAWSSSAEYMRQGNQLLVQRLLEALDGASWRPRLVHLGSMHEYTPQPVGTAVDERTPTDPATAYGQSKLLGTEAVLEASAAGRADAVVLRLANVIGAGTPPNSLLGQVARQLREAARSEGEALVRVAPLRASRDFVDARDTSEAVVAAALLPVGGQVINIGRGAVVHVRTMVDLLIAASGMAARVVENTGRTTRSPADPDWMRVDIGAARELLRWSPRRSLESSVRDLWRATEPR</sequence>
<dbReference type="AlphaFoldDB" id="A0A345T6R5"/>
<dbReference type="CDD" id="cd08946">
    <property type="entry name" value="SDR_e"/>
    <property type="match status" value="1"/>
</dbReference>
<dbReference type="EMBL" id="CP031264">
    <property type="protein sequence ID" value="AXI81670.1"/>
    <property type="molecule type" value="Genomic_DNA"/>
</dbReference>
<evidence type="ECO:0000313" key="2">
    <source>
        <dbReference type="EMBL" id="AXI81670.1"/>
    </source>
</evidence>
<evidence type="ECO:0000259" key="1">
    <source>
        <dbReference type="Pfam" id="PF01370"/>
    </source>
</evidence>
<dbReference type="PANTHER" id="PTHR43245">
    <property type="entry name" value="BIFUNCTIONAL POLYMYXIN RESISTANCE PROTEIN ARNA"/>
    <property type="match status" value="1"/>
</dbReference>
<dbReference type="Proteomes" id="UP000249340">
    <property type="component" value="Chromosome"/>
</dbReference>
<feature type="domain" description="NAD-dependent epimerase/dehydratase" evidence="1">
    <location>
        <begin position="1"/>
        <end position="232"/>
    </location>
</feature>
<protein>
    <submittedName>
        <fullName evidence="2">NAD(P)-dependent oxidoreductase</fullName>
    </submittedName>
</protein>
<dbReference type="InterPro" id="IPR036291">
    <property type="entry name" value="NAD(P)-bd_dom_sf"/>
</dbReference>
<dbReference type="Pfam" id="PF01370">
    <property type="entry name" value="Epimerase"/>
    <property type="match status" value="1"/>
</dbReference>
<evidence type="ECO:0000313" key="3">
    <source>
        <dbReference type="Proteomes" id="UP000249340"/>
    </source>
</evidence>
<keyword evidence="3" id="KW-1185">Reference proteome</keyword>
<dbReference type="SUPFAM" id="SSF51735">
    <property type="entry name" value="NAD(P)-binding Rossmann-fold domains"/>
    <property type="match status" value="1"/>
</dbReference>
<proteinExistence type="predicted"/>